<dbReference type="InterPro" id="IPR033900">
    <property type="entry name" value="Gram_neg_porin_domain"/>
</dbReference>
<dbReference type="Proteomes" id="UP001596422">
    <property type="component" value="Unassembled WGS sequence"/>
</dbReference>
<organism evidence="2 3">
    <name type="scientific">Marinobacterium aestuariivivens</name>
    <dbReference type="NCBI Taxonomy" id="1698799"/>
    <lineage>
        <taxon>Bacteria</taxon>
        <taxon>Pseudomonadati</taxon>
        <taxon>Pseudomonadota</taxon>
        <taxon>Gammaproteobacteria</taxon>
        <taxon>Oceanospirillales</taxon>
        <taxon>Oceanospirillaceae</taxon>
        <taxon>Marinobacterium</taxon>
    </lineage>
</organism>
<sequence length="364" mass="41366">MNLNEEFIFKTTTTRPRSIDETFCCCPCRHLCDRLPWRPGRNENADRLWSAQRSYCPLRGKQFSRQRYRLHPYLSKAILGARGLHLLSDSLKLAYRFEADFAPLADGDGTKSIYYSAINQLHDDDDDIFIRYAGAAFITDYGLFAFGDAKSGVYEEFYEPVDVFELNTQDSTPSGAPNGARMWTQTKWSKDGLVYKTPVWNNFYAKFVLASVDNGSSTDDDLKIAHGVYKTDRFMFGVNLSVYDKEMIGISSGETDRERWVVASHYNWDHFRLAGVYEANRDLGATGADFDVYGVTGTYTRNKFAYSLSYQDREEPTSGALTEDSAVLAQVKYTHDGHLDFWAEAGAYDESDNDNFGIGVNVRF</sequence>
<accession>A0ABW1ZXF3</accession>
<keyword evidence="3" id="KW-1185">Reference proteome</keyword>
<protein>
    <submittedName>
        <fullName evidence="2">Porin</fullName>
    </submittedName>
</protein>
<proteinExistence type="predicted"/>
<comment type="caution">
    <text evidence="2">The sequence shown here is derived from an EMBL/GenBank/DDBJ whole genome shotgun (WGS) entry which is preliminary data.</text>
</comment>
<evidence type="ECO:0000313" key="3">
    <source>
        <dbReference type="Proteomes" id="UP001596422"/>
    </source>
</evidence>
<feature type="domain" description="Porin" evidence="1">
    <location>
        <begin position="109"/>
        <end position="352"/>
    </location>
</feature>
<dbReference type="RefSeq" id="WP_379908377.1">
    <property type="nucleotide sequence ID" value="NZ_JBHSWE010000001.1"/>
</dbReference>
<dbReference type="Gene3D" id="2.40.160.10">
    <property type="entry name" value="Porin"/>
    <property type="match status" value="1"/>
</dbReference>
<dbReference type="InterPro" id="IPR023614">
    <property type="entry name" value="Porin_dom_sf"/>
</dbReference>
<evidence type="ECO:0000313" key="2">
    <source>
        <dbReference type="EMBL" id="MFC6669848.1"/>
    </source>
</evidence>
<dbReference type="SUPFAM" id="SSF56935">
    <property type="entry name" value="Porins"/>
    <property type="match status" value="1"/>
</dbReference>
<gene>
    <name evidence="2" type="ORF">ACFQDL_06920</name>
</gene>
<evidence type="ECO:0000259" key="1">
    <source>
        <dbReference type="Pfam" id="PF13609"/>
    </source>
</evidence>
<reference evidence="3" key="1">
    <citation type="journal article" date="2019" name="Int. J. Syst. Evol. Microbiol.">
        <title>The Global Catalogue of Microorganisms (GCM) 10K type strain sequencing project: providing services to taxonomists for standard genome sequencing and annotation.</title>
        <authorList>
            <consortium name="The Broad Institute Genomics Platform"/>
            <consortium name="The Broad Institute Genome Sequencing Center for Infectious Disease"/>
            <person name="Wu L."/>
            <person name="Ma J."/>
        </authorList>
    </citation>
    <scope>NUCLEOTIDE SEQUENCE [LARGE SCALE GENOMIC DNA]</scope>
    <source>
        <strain evidence="3">NBRC 111756</strain>
    </source>
</reference>
<dbReference type="EMBL" id="JBHSWE010000001">
    <property type="protein sequence ID" value="MFC6669848.1"/>
    <property type="molecule type" value="Genomic_DNA"/>
</dbReference>
<dbReference type="Pfam" id="PF13609">
    <property type="entry name" value="Porin_4"/>
    <property type="match status" value="1"/>
</dbReference>
<name>A0ABW1ZXF3_9GAMM</name>